<dbReference type="EMBL" id="AGCA01000035">
    <property type="protein sequence ID" value="EGY29854.1"/>
    <property type="molecule type" value="Genomic_DNA"/>
</dbReference>
<sequence length="90" mass="9275">MTDLISIIRAVAAINNVAQASPLSDKAQEEAFQKMIKSTAQQPAKVEEQAPVIASLNLLKNTTAATTNVSIIAAVAGQGATLVNKLTSLG</sequence>
<gene>
    <name evidence="1" type="ORF">Rin_00001770</name>
</gene>
<protein>
    <submittedName>
        <fullName evidence="1">Uncharacterized protein</fullName>
    </submittedName>
</protein>
<evidence type="ECO:0000313" key="2">
    <source>
        <dbReference type="Proteomes" id="UP000004116"/>
    </source>
</evidence>
<reference evidence="1 2" key="1">
    <citation type="journal article" date="2012" name="Genome Res.">
        <title>Genomic basis of endosymbiont-conferred protection against an insect parasitoid.</title>
        <authorList>
            <person name="Hansen A.K."/>
            <person name="Vorburger C."/>
            <person name="Moran N.A."/>
        </authorList>
    </citation>
    <scope>NUCLEOTIDE SEQUENCE [LARGE SCALE GENOMIC DNA]</scope>
    <source>
        <strain evidence="2">R5.15</strain>
    </source>
</reference>
<dbReference type="RefSeq" id="WP_006705810.1">
    <property type="nucleotide sequence ID" value="NZ_AGCA01000035.1"/>
</dbReference>
<accession>G2GWP2</accession>
<dbReference type="AlphaFoldDB" id="G2GWP2"/>
<keyword evidence="2" id="KW-1185">Reference proteome</keyword>
<organism evidence="1 2">
    <name type="scientific">Candidatus Regiella insecticola 5.15</name>
    <dbReference type="NCBI Taxonomy" id="1005043"/>
    <lineage>
        <taxon>Bacteria</taxon>
        <taxon>Pseudomonadati</taxon>
        <taxon>Pseudomonadota</taxon>
        <taxon>Gammaproteobacteria</taxon>
        <taxon>Enterobacterales</taxon>
        <taxon>Enterobacteriaceae</taxon>
        <taxon>aphid secondary symbionts</taxon>
        <taxon>Candidatus Regiella</taxon>
    </lineage>
</organism>
<proteinExistence type="predicted"/>
<evidence type="ECO:0000313" key="1">
    <source>
        <dbReference type="EMBL" id="EGY29854.1"/>
    </source>
</evidence>
<name>G2GWP2_9ENTR</name>
<comment type="caution">
    <text evidence="1">The sequence shown here is derived from an EMBL/GenBank/DDBJ whole genome shotgun (WGS) entry which is preliminary data.</text>
</comment>
<dbReference type="Proteomes" id="UP000004116">
    <property type="component" value="Unassembled WGS sequence"/>
</dbReference>